<comment type="caution">
    <text evidence="1">The sequence shown here is derived from an EMBL/GenBank/DDBJ whole genome shotgun (WGS) entry which is preliminary data.</text>
</comment>
<protein>
    <submittedName>
        <fullName evidence="1">Uncharacterized protein</fullName>
    </submittedName>
</protein>
<dbReference type="EMBL" id="CAJNJQ010004243">
    <property type="protein sequence ID" value="CAE7209400.1"/>
    <property type="molecule type" value="Genomic_DNA"/>
</dbReference>
<dbReference type="InterPro" id="IPR035992">
    <property type="entry name" value="Ricin_B-like_lectins"/>
</dbReference>
<organism evidence="1 2">
    <name type="scientific">Rhizoctonia solani</name>
    <dbReference type="NCBI Taxonomy" id="456999"/>
    <lineage>
        <taxon>Eukaryota</taxon>
        <taxon>Fungi</taxon>
        <taxon>Dikarya</taxon>
        <taxon>Basidiomycota</taxon>
        <taxon>Agaricomycotina</taxon>
        <taxon>Agaricomycetes</taxon>
        <taxon>Cantharellales</taxon>
        <taxon>Ceratobasidiaceae</taxon>
        <taxon>Rhizoctonia</taxon>
    </lineage>
</organism>
<proteinExistence type="predicted"/>
<name>A0A8H3E634_9AGAM</name>
<evidence type="ECO:0000313" key="1">
    <source>
        <dbReference type="EMBL" id="CAE7209400.1"/>
    </source>
</evidence>
<gene>
    <name evidence="1" type="ORF">RDB_LOCUS149528</name>
</gene>
<dbReference type="Proteomes" id="UP000663827">
    <property type="component" value="Unassembled WGS sequence"/>
</dbReference>
<reference evidence="1" key="1">
    <citation type="submission" date="2021-01" db="EMBL/GenBank/DDBJ databases">
        <authorList>
            <person name="Kaushik A."/>
        </authorList>
    </citation>
    <scope>NUCLEOTIDE SEQUENCE</scope>
    <source>
        <strain evidence="1">AG5</strain>
    </source>
</reference>
<sequence length="154" mass="16764">MSSGLPDGIYMIICRDDDGQEMAVHIETPSAVGEPVRLAPMGQFRPSPIRIDNHGGDSYQLTPADGPRMPGMPCLAAKREALPPMILLLPTGTGQGDMTEWALDQSGPETYTIHGTPQSGRGDLCWTARGDRIQLEGQMGKPTQQWRIVPLIRD</sequence>
<accession>A0A8H3E634</accession>
<evidence type="ECO:0000313" key="2">
    <source>
        <dbReference type="Proteomes" id="UP000663827"/>
    </source>
</evidence>
<dbReference type="AlphaFoldDB" id="A0A8H3E634"/>
<dbReference type="SUPFAM" id="SSF50370">
    <property type="entry name" value="Ricin B-like lectins"/>
    <property type="match status" value="1"/>
</dbReference>